<evidence type="ECO:0000256" key="7">
    <source>
        <dbReference type="ARBA" id="ARBA00022786"/>
    </source>
</evidence>
<dbReference type="SUPFAM" id="SSF57850">
    <property type="entry name" value="RING/U-box"/>
    <property type="match status" value="1"/>
</dbReference>
<dbReference type="Pfam" id="PF01485">
    <property type="entry name" value="IBR"/>
    <property type="match status" value="2"/>
</dbReference>
<evidence type="ECO:0000256" key="3">
    <source>
        <dbReference type="ARBA" id="ARBA00022679"/>
    </source>
</evidence>
<comment type="catalytic activity">
    <reaction evidence="1">
        <text>[E2 ubiquitin-conjugating enzyme]-S-ubiquitinyl-L-cysteine + [acceptor protein]-L-lysine = [E2 ubiquitin-conjugating enzyme]-L-cysteine + [acceptor protein]-N(6)-ubiquitinyl-L-lysine.</text>
        <dbReference type="EC" id="2.3.2.31"/>
    </reaction>
</comment>
<keyword evidence="3" id="KW-0808">Transferase</keyword>
<dbReference type="InterPro" id="IPR002867">
    <property type="entry name" value="IBR_dom"/>
</dbReference>
<organism evidence="10 11">
    <name type="scientific">Fomitopsis schrenkii</name>
    <name type="common">Brown rot fungus</name>
    <dbReference type="NCBI Taxonomy" id="2126942"/>
    <lineage>
        <taxon>Eukaryota</taxon>
        <taxon>Fungi</taxon>
        <taxon>Dikarya</taxon>
        <taxon>Basidiomycota</taxon>
        <taxon>Agaricomycotina</taxon>
        <taxon>Agaricomycetes</taxon>
        <taxon>Polyporales</taxon>
        <taxon>Fomitopsis</taxon>
    </lineage>
</organism>
<dbReference type="SMART" id="SM00647">
    <property type="entry name" value="IBR"/>
    <property type="match status" value="2"/>
</dbReference>
<keyword evidence="4" id="KW-0479">Metal-binding</keyword>
<dbReference type="Proteomes" id="UP000015241">
    <property type="component" value="Unassembled WGS sequence"/>
</dbReference>
<keyword evidence="7" id="KW-0833">Ubl conjugation pathway</keyword>
<keyword evidence="6" id="KW-0863">Zinc-finger</keyword>
<evidence type="ECO:0000256" key="8">
    <source>
        <dbReference type="ARBA" id="ARBA00022833"/>
    </source>
</evidence>
<dbReference type="EMBL" id="KE504127">
    <property type="protein sequence ID" value="EPT04145.1"/>
    <property type="molecule type" value="Genomic_DNA"/>
</dbReference>
<dbReference type="STRING" id="743788.S8G1F1"/>
<dbReference type="eggNOG" id="KOG1812">
    <property type="taxonomic scope" value="Eukaryota"/>
</dbReference>
<proteinExistence type="predicted"/>
<dbReference type="CDD" id="cd22584">
    <property type="entry name" value="Rcat_RBR_unk"/>
    <property type="match status" value="1"/>
</dbReference>
<accession>S8G1F1</accession>
<dbReference type="PROSITE" id="PS51873">
    <property type="entry name" value="TRIAD"/>
    <property type="match status" value="1"/>
</dbReference>
<dbReference type="InterPro" id="IPR044066">
    <property type="entry name" value="TRIAD_supradom"/>
</dbReference>
<dbReference type="CDD" id="cd20335">
    <property type="entry name" value="BRcat_RBR"/>
    <property type="match status" value="1"/>
</dbReference>
<dbReference type="InParanoid" id="S8G1F1"/>
<evidence type="ECO:0000256" key="6">
    <source>
        <dbReference type="ARBA" id="ARBA00022771"/>
    </source>
</evidence>
<evidence type="ECO:0000259" key="9">
    <source>
        <dbReference type="PROSITE" id="PS51873"/>
    </source>
</evidence>
<feature type="domain" description="RING-type" evidence="9">
    <location>
        <begin position="164"/>
        <end position="350"/>
    </location>
</feature>
<sequence>VAAELALQDTQDISASRKGKASALTPKTDEEIAFELVAEEARSILTHTRELTFARSLDDALRADHHIIGEVLRANEVARSDREYAFALSQGRASPSTSTSDALPKAVGRQVPSLRLTRFSQTTSPDGTSYSLVIQGPADLYKIEVSDHDHVQLVSVISTSWCCRQEMCTFCREQTNGTVVRAPCGHFWDTDCLADLFRAATTDESLFPPRCCQQPFILKDVQHHLGAELLRAFNTIAVEFGTANRVYCHRPTCSAFICSATETSTVQLCRACLAQTCGRCKKRAHVGTPCATDDAPILALAEQEGWARCPGCKHLVELTQGCYHIKCRCRKQFCYLCAETWKNCTCPQWDEQMLLTTARDRVERDLPAGRPAPPVARLQEMVTQAAERLRVDHECQHWWTYRSGAGQCEHCSYFLPKFLLRCQRCSMYACVRCSRNRL</sequence>
<dbReference type="Gene3D" id="1.20.120.1750">
    <property type="match status" value="1"/>
</dbReference>
<keyword evidence="11" id="KW-1185">Reference proteome</keyword>
<protein>
    <recommendedName>
        <fullName evidence="2">RBR-type E3 ubiquitin transferase</fullName>
        <ecNumber evidence="2">2.3.2.31</ecNumber>
    </recommendedName>
</protein>
<evidence type="ECO:0000256" key="5">
    <source>
        <dbReference type="ARBA" id="ARBA00022737"/>
    </source>
</evidence>
<dbReference type="HOGENOM" id="CLU_022048_7_7_1"/>
<dbReference type="GO" id="GO:0061630">
    <property type="term" value="F:ubiquitin protein ligase activity"/>
    <property type="evidence" value="ECO:0007669"/>
    <property type="project" value="UniProtKB-EC"/>
</dbReference>
<dbReference type="PANTHER" id="PTHR11685">
    <property type="entry name" value="RBR FAMILY RING FINGER AND IBR DOMAIN-CONTAINING"/>
    <property type="match status" value="1"/>
</dbReference>
<dbReference type="EC" id="2.3.2.31" evidence="2"/>
<evidence type="ECO:0000313" key="11">
    <source>
        <dbReference type="Proteomes" id="UP000015241"/>
    </source>
</evidence>
<evidence type="ECO:0000256" key="1">
    <source>
        <dbReference type="ARBA" id="ARBA00001798"/>
    </source>
</evidence>
<keyword evidence="8" id="KW-0862">Zinc</keyword>
<dbReference type="InterPro" id="IPR031127">
    <property type="entry name" value="E3_UB_ligase_RBR"/>
</dbReference>
<dbReference type="GO" id="GO:0008270">
    <property type="term" value="F:zinc ion binding"/>
    <property type="evidence" value="ECO:0007669"/>
    <property type="project" value="UniProtKB-KW"/>
</dbReference>
<evidence type="ECO:0000313" key="10">
    <source>
        <dbReference type="EMBL" id="EPT04145.1"/>
    </source>
</evidence>
<evidence type="ECO:0000256" key="4">
    <source>
        <dbReference type="ARBA" id="ARBA00022723"/>
    </source>
</evidence>
<keyword evidence="5" id="KW-0677">Repeat</keyword>
<dbReference type="AlphaFoldDB" id="S8G1F1"/>
<gene>
    <name evidence="10" type="ORF">FOMPIDRAFT_1114081</name>
</gene>
<dbReference type="GO" id="GO:0016567">
    <property type="term" value="P:protein ubiquitination"/>
    <property type="evidence" value="ECO:0007669"/>
    <property type="project" value="InterPro"/>
</dbReference>
<dbReference type="OrthoDB" id="9977870at2759"/>
<name>S8G1F1_FOMSC</name>
<reference evidence="10 11" key="1">
    <citation type="journal article" date="2012" name="Science">
        <title>The Paleozoic origin of enzymatic lignin decomposition reconstructed from 31 fungal genomes.</title>
        <authorList>
            <person name="Floudas D."/>
            <person name="Binder M."/>
            <person name="Riley R."/>
            <person name="Barry K."/>
            <person name="Blanchette R.A."/>
            <person name="Henrissat B."/>
            <person name="Martinez A.T."/>
            <person name="Otillar R."/>
            <person name="Spatafora J.W."/>
            <person name="Yadav J.S."/>
            <person name="Aerts A."/>
            <person name="Benoit I."/>
            <person name="Boyd A."/>
            <person name="Carlson A."/>
            <person name="Copeland A."/>
            <person name="Coutinho P.M."/>
            <person name="de Vries R.P."/>
            <person name="Ferreira P."/>
            <person name="Findley K."/>
            <person name="Foster B."/>
            <person name="Gaskell J."/>
            <person name="Glotzer D."/>
            <person name="Gorecki P."/>
            <person name="Heitman J."/>
            <person name="Hesse C."/>
            <person name="Hori C."/>
            <person name="Igarashi K."/>
            <person name="Jurgens J.A."/>
            <person name="Kallen N."/>
            <person name="Kersten P."/>
            <person name="Kohler A."/>
            <person name="Kuees U."/>
            <person name="Kumar T.K.A."/>
            <person name="Kuo A."/>
            <person name="LaButti K."/>
            <person name="Larrondo L.F."/>
            <person name="Lindquist E."/>
            <person name="Ling A."/>
            <person name="Lombard V."/>
            <person name="Lucas S."/>
            <person name="Lundell T."/>
            <person name="Martin R."/>
            <person name="McLaughlin D.J."/>
            <person name="Morgenstern I."/>
            <person name="Morin E."/>
            <person name="Murat C."/>
            <person name="Nagy L.G."/>
            <person name="Nolan M."/>
            <person name="Ohm R.A."/>
            <person name="Patyshakuliyeva A."/>
            <person name="Rokas A."/>
            <person name="Ruiz-Duenas F.J."/>
            <person name="Sabat G."/>
            <person name="Salamov A."/>
            <person name="Samejima M."/>
            <person name="Schmutz J."/>
            <person name="Slot J.C."/>
            <person name="St John F."/>
            <person name="Stenlid J."/>
            <person name="Sun H."/>
            <person name="Sun S."/>
            <person name="Syed K."/>
            <person name="Tsang A."/>
            <person name="Wiebenga A."/>
            <person name="Young D."/>
            <person name="Pisabarro A."/>
            <person name="Eastwood D.C."/>
            <person name="Martin F."/>
            <person name="Cullen D."/>
            <person name="Grigoriev I.V."/>
            <person name="Hibbett D.S."/>
        </authorList>
    </citation>
    <scope>NUCLEOTIDE SEQUENCE</scope>
    <source>
        <strain evidence="11">FP-58527</strain>
    </source>
</reference>
<feature type="non-terminal residue" evidence="10">
    <location>
        <position position="1"/>
    </location>
</feature>
<evidence type="ECO:0000256" key="2">
    <source>
        <dbReference type="ARBA" id="ARBA00012251"/>
    </source>
</evidence>